<name>A0ABR5TNH9_9EURY</name>
<evidence type="ECO:0008006" key="4">
    <source>
        <dbReference type="Google" id="ProtNLM"/>
    </source>
</evidence>
<dbReference type="Proteomes" id="UP000070633">
    <property type="component" value="Unassembled WGS sequence"/>
</dbReference>
<keyword evidence="1" id="KW-1133">Transmembrane helix</keyword>
<gene>
    <name evidence="2" type="ORF">AKJ55_00515</name>
</gene>
<accession>A0ABR5TNH9</accession>
<dbReference type="EMBL" id="LHYI01000008">
    <property type="protein sequence ID" value="KXB08703.1"/>
    <property type="molecule type" value="Genomic_DNA"/>
</dbReference>
<proteinExistence type="predicted"/>
<protein>
    <recommendedName>
        <fullName evidence="4">Thioredoxin domain-containing protein</fullName>
    </recommendedName>
</protein>
<sequence length="391" mass="44118">MSYKRIVILFFLFCFFYSLNAYGCRYTIREIGFSDIGSLPYWLYIFTNSETPEKDISSINKLSRVFLDESNVKIKLVDVDKDTSSRAVDYLDNYNMKSFPSAVFVFPEGGTMSFSLNSPGRSFKESVWLLLEELVASSYRQSIKDELLKSYCVALVVEGIDKQANSKVFDEVKKAVSEIKMTFDQMPKEVNAPPAILVIPNHKAYDEEILLRSLGINKKETTKPSVSIIYGRGRIIGPVLQGEHITENKIYNLLAIVGADCECGLDNSWVLGRMIPLRWDLSTQSALAEYLGFDVENPRVKSEMSQILSLNPAPDNPFDPMESGLKLGYSEGKIKVRRSSGNVSKISAREIHKSFHQTKSSNNLVLRRILMGFGVILVLAIGVFLFIKCKR</sequence>
<evidence type="ECO:0000256" key="1">
    <source>
        <dbReference type="SAM" id="Phobius"/>
    </source>
</evidence>
<evidence type="ECO:0000313" key="2">
    <source>
        <dbReference type="EMBL" id="KXB08703.1"/>
    </source>
</evidence>
<organism evidence="2 3">
    <name type="scientific">candidate division MSBL1 archaeon SCGC-AAA382M17</name>
    <dbReference type="NCBI Taxonomy" id="1698284"/>
    <lineage>
        <taxon>Archaea</taxon>
        <taxon>Methanobacteriati</taxon>
        <taxon>Methanobacteriota</taxon>
        <taxon>candidate division MSBL1</taxon>
    </lineage>
</organism>
<feature type="transmembrane region" description="Helical" evidence="1">
    <location>
        <begin position="369"/>
        <end position="387"/>
    </location>
</feature>
<comment type="caution">
    <text evidence="2">The sequence shown here is derived from an EMBL/GenBank/DDBJ whole genome shotgun (WGS) entry which is preliminary data.</text>
</comment>
<keyword evidence="3" id="KW-1185">Reference proteome</keyword>
<keyword evidence="1" id="KW-0812">Transmembrane</keyword>
<reference evidence="2 3" key="1">
    <citation type="journal article" date="2016" name="Sci. Rep.">
        <title>Metabolic traits of an uncultured archaeal lineage -MSBL1- from brine pools of the Red Sea.</title>
        <authorList>
            <person name="Mwirichia R."/>
            <person name="Alam I."/>
            <person name="Rashid M."/>
            <person name="Vinu M."/>
            <person name="Ba-Alawi W."/>
            <person name="Anthony Kamau A."/>
            <person name="Kamanda Ngugi D."/>
            <person name="Goker M."/>
            <person name="Klenk H.P."/>
            <person name="Bajic V."/>
            <person name="Stingl U."/>
        </authorList>
    </citation>
    <scope>NUCLEOTIDE SEQUENCE [LARGE SCALE GENOMIC DNA]</scope>
    <source>
        <strain evidence="2">SCGC-AAA382M17</strain>
    </source>
</reference>
<evidence type="ECO:0000313" key="3">
    <source>
        <dbReference type="Proteomes" id="UP000070633"/>
    </source>
</evidence>
<keyword evidence="1" id="KW-0472">Membrane</keyword>